<name>A0ABS0B6E6_9GAMM</name>
<comment type="caution">
    <text evidence="1">The sequence shown here is derived from an EMBL/GenBank/DDBJ whole genome shotgun (WGS) entry which is preliminary data.</text>
</comment>
<accession>A0ABS0B6E6</accession>
<evidence type="ECO:0000313" key="1">
    <source>
        <dbReference type="EMBL" id="MBF6024443.1"/>
    </source>
</evidence>
<evidence type="ECO:0000313" key="2">
    <source>
        <dbReference type="Proteomes" id="UP001429984"/>
    </source>
</evidence>
<dbReference type="RefSeq" id="WP_194931040.1">
    <property type="nucleotide sequence ID" value="NZ_JADLZT010000005.1"/>
</dbReference>
<dbReference type="Proteomes" id="UP001429984">
    <property type="component" value="Unassembled WGS sequence"/>
</dbReference>
<keyword evidence="2" id="KW-1185">Reference proteome</keyword>
<reference evidence="1 2" key="1">
    <citation type="submission" date="2020-11" db="EMBL/GenBank/DDBJ databases">
        <title>Draft Genome Sequence and Secondary Metabolite Biosynthetic Potential of the Lysobacter niastensis Type strain DSM 18481.</title>
        <authorList>
            <person name="Turrini P."/>
            <person name="Artuso I."/>
            <person name="Tescari M."/>
            <person name="Lugli G.A."/>
            <person name="Frangipani E."/>
            <person name="Ventura M."/>
            <person name="Visca P."/>
        </authorList>
    </citation>
    <scope>NUCLEOTIDE SEQUENCE [LARGE SCALE GENOMIC DNA]</scope>
    <source>
        <strain evidence="1 2">DSM 18481</strain>
    </source>
</reference>
<protein>
    <submittedName>
        <fullName evidence="1">Uncharacterized protein</fullName>
    </submittedName>
</protein>
<organism evidence="1 2">
    <name type="scientific">Lysobacter niastensis</name>
    <dbReference type="NCBI Taxonomy" id="380629"/>
    <lineage>
        <taxon>Bacteria</taxon>
        <taxon>Pseudomonadati</taxon>
        <taxon>Pseudomonadota</taxon>
        <taxon>Gammaproteobacteria</taxon>
        <taxon>Lysobacterales</taxon>
        <taxon>Lysobacteraceae</taxon>
        <taxon>Lysobacter</taxon>
    </lineage>
</organism>
<dbReference type="EMBL" id="JADLZT010000005">
    <property type="protein sequence ID" value="MBF6024443.1"/>
    <property type="molecule type" value="Genomic_DNA"/>
</dbReference>
<gene>
    <name evidence="1" type="ORF">IU514_10420</name>
</gene>
<proteinExistence type="predicted"/>
<sequence>MPARPPEPNRFRGLSFGELYEACQVRASTLLGLDRGRDTRERANLAKDTAHLLLAIAPVLTKGEQASGTPASAIFRDNEDFLPAFFTAYELEMRQVRYRMLVAASELAYEARAEQWLRVGRLNGQRAYDLALDSEEGFAFVLAHLEQTYKAKSSR</sequence>